<feature type="region of interest" description="Disordered" evidence="2">
    <location>
        <begin position="230"/>
        <end position="252"/>
    </location>
</feature>
<name>A0A6L2KSG9_TANCI</name>
<dbReference type="InterPro" id="IPR041577">
    <property type="entry name" value="RT_RNaseH_2"/>
</dbReference>
<proteinExistence type="predicted"/>
<dbReference type="EMBL" id="BKCJ010002893">
    <property type="protein sequence ID" value="GEU51617.1"/>
    <property type="molecule type" value="Genomic_DNA"/>
</dbReference>
<feature type="region of interest" description="Disordered" evidence="2">
    <location>
        <begin position="179"/>
        <end position="205"/>
    </location>
</feature>
<feature type="domain" description="CCHC-type" evidence="3">
    <location>
        <begin position="427"/>
        <end position="442"/>
    </location>
</feature>
<dbReference type="GO" id="GO:0008270">
    <property type="term" value="F:zinc ion binding"/>
    <property type="evidence" value="ECO:0007669"/>
    <property type="project" value="UniProtKB-KW"/>
</dbReference>
<sequence>MVARNGLPRIMVSLRVFNISITTKSDSLGVKFFCKLLDLVLDDGHHLWIKAFLRRSQELTVPGGSLSTHLLAAPINVMGKTCNIIALCDTPGEALRCKGCDDSFLRWSMLRHNPSGMLRQFEPFEDLESHVASDHDSFKPSFDSKPFVDLASPAIYAASNLDDEPLGSSDTAEYYEGSEFFKDDPSEDGSTNAASDTDEPHIPNDPHAIEELVAQRIVDALATYEAYQNAKNRNGSGNGNGSGSQYDGESGSRRFVQAARGYTYKEFLNYQPLNFKGNEGAVGLAWRFEKMKTVRLDAANEMSWKEMMKLMIKAYCSRNEIQKIEGELCNLTVKGTDGNVTSVRPVRQQDAIKQANNLMDQKVRTYAARQVDNNRRLENTLRDNRVQQWPFKMHNVARAYTAKLSERQFYAGEQRALVASPRNMVTCYECEKQGYYQSDCPKLNNQNHGNTTKNVAESSEPRVDRSFVATAFSSLIDIVPSTLDTNFNVIIGMYWLSKYHAVIVYDEKIVRIPYGDEILIVQGDRSNDKFMIVFINDILIESKSKQEHEEKIKLILEFLKKEEVYVKFTECKFRIPRVQFLSHVIDSEEDKEEEALELIKQKLCSASTLALPKGTENFIVYCDTSHKGLGAVLMQKEKILNAQVEAIKEEILLVMNKKFETHPDGTLCIEKRNWFSRLRGLKDLIIHESHKSKYPIHPESDKMYQDLKKFY</sequence>
<dbReference type="AlphaFoldDB" id="A0A6L2KSG9"/>
<reference evidence="4" key="1">
    <citation type="journal article" date="2019" name="Sci. Rep.">
        <title>Draft genome of Tanacetum cinerariifolium, the natural source of mosquito coil.</title>
        <authorList>
            <person name="Yamashiro T."/>
            <person name="Shiraishi A."/>
            <person name="Satake H."/>
            <person name="Nakayama K."/>
        </authorList>
    </citation>
    <scope>NUCLEOTIDE SEQUENCE</scope>
</reference>
<dbReference type="InterPro" id="IPR001878">
    <property type="entry name" value="Znf_CCHC"/>
</dbReference>
<dbReference type="InterPro" id="IPR053134">
    <property type="entry name" value="RNA-dir_DNA_polymerase"/>
</dbReference>
<keyword evidence="1" id="KW-0863">Zinc-finger</keyword>
<dbReference type="PROSITE" id="PS50158">
    <property type="entry name" value="ZF_CCHC"/>
    <property type="match status" value="1"/>
</dbReference>
<dbReference type="PANTHER" id="PTHR24559">
    <property type="entry name" value="TRANSPOSON TY3-I GAG-POL POLYPROTEIN"/>
    <property type="match status" value="1"/>
</dbReference>
<dbReference type="InterPro" id="IPR043128">
    <property type="entry name" value="Rev_trsase/Diguanyl_cyclase"/>
</dbReference>
<evidence type="ECO:0000256" key="2">
    <source>
        <dbReference type="SAM" id="MobiDB-lite"/>
    </source>
</evidence>
<evidence type="ECO:0000313" key="4">
    <source>
        <dbReference type="EMBL" id="GEU51617.1"/>
    </source>
</evidence>
<dbReference type="GO" id="GO:0003676">
    <property type="term" value="F:nucleic acid binding"/>
    <property type="evidence" value="ECO:0007669"/>
    <property type="project" value="InterPro"/>
</dbReference>
<gene>
    <name evidence="4" type="ORF">Tci_023595</name>
</gene>
<evidence type="ECO:0000259" key="3">
    <source>
        <dbReference type="PROSITE" id="PS50158"/>
    </source>
</evidence>
<keyword evidence="1" id="KW-0862">Zinc</keyword>
<protein>
    <submittedName>
        <fullName evidence="4">Retrotransposon protein, putative, Ty3-gypsy subclass</fullName>
    </submittedName>
</protein>
<dbReference type="InterPro" id="IPR043502">
    <property type="entry name" value="DNA/RNA_pol_sf"/>
</dbReference>
<dbReference type="Pfam" id="PF17919">
    <property type="entry name" value="RT_RNaseH_2"/>
    <property type="match status" value="1"/>
</dbReference>
<organism evidence="4">
    <name type="scientific">Tanacetum cinerariifolium</name>
    <name type="common">Dalmatian daisy</name>
    <name type="synonym">Chrysanthemum cinerariifolium</name>
    <dbReference type="NCBI Taxonomy" id="118510"/>
    <lineage>
        <taxon>Eukaryota</taxon>
        <taxon>Viridiplantae</taxon>
        <taxon>Streptophyta</taxon>
        <taxon>Embryophyta</taxon>
        <taxon>Tracheophyta</taxon>
        <taxon>Spermatophyta</taxon>
        <taxon>Magnoliopsida</taxon>
        <taxon>eudicotyledons</taxon>
        <taxon>Gunneridae</taxon>
        <taxon>Pentapetalae</taxon>
        <taxon>asterids</taxon>
        <taxon>campanulids</taxon>
        <taxon>Asterales</taxon>
        <taxon>Asteraceae</taxon>
        <taxon>Asteroideae</taxon>
        <taxon>Anthemideae</taxon>
        <taxon>Anthemidinae</taxon>
        <taxon>Tanacetum</taxon>
    </lineage>
</organism>
<dbReference type="SUPFAM" id="SSF56672">
    <property type="entry name" value="DNA/RNA polymerases"/>
    <property type="match status" value="1"/>
</dbReference>
<evidence type="ECO:0000256" key="1">
    <source>
        <dbReference type="PROSITE-ProRule" id="PRU00047"/>
    </source>
</evidence>
<keyword evidence="1" id="KW-0479">Metal-binding</keyword>
<dbReference type="Gene3D" id="3.30.70.270">
    <property type="match status" value="1"/>
</dbReference>
<comment type="caution">
    <text evidence="4">The sequence shown here is derived from an EMBL/GenBank/DDBJ whole genome shotgun (WGS) entry which is preliminary data.</text>
</comment>
<dbReference type="PANTHER" id="PTHR24559:SF427">
    <property type="entry name" value="RNA-DIRECTED DNA POLYMERASE"/>
    <property type="match status" value="1"/>
</dbReference>
<accession>A0A6L2KSG9</accession>